<organism evidence="7">
    <name type="scientific">Paraprevotella clara</name>
    <dbReference type="NCBI Taxonomy" id="454154"/>
    <lineage>
        <taxon>Bacteria</taxon>
        <taxon>Pseudomonadati</taxon>
        <taxon>Bacteroidota</taxon>
        <taxon>Bacteroidia</taxon>
        <taxon>Bacteroidales</taxon>
        <taxon>Prevotellaceae</taxon>
        <taxon>Paraprevotella</taxon>
    </lineage>
</organism>
<dbReference type="PANTHER" id="PTHR32322">
    <property type="entry name" value="INNER MEMBRANE TRANSPORTER"/>
    <property type="match status" value="1"/>
</dbReference>
<dbReference type="EMBL" id="CACRUT010000008">
    <property type="protein sequence ID" value="VYT89608.1"/>
    <property type="molecule type" value="Genomic_DNA"/>
</dbReference>
<comment type="subcellular location">
    <subcellularLocation>
        <location evidence="1">Membrane</location>
        <topology evidence="1">Multi-pass membrane protein</topology>
    </subcellularLocation>
</comment>
<gene>
    <name evidence="7" type="ORF">PCLFYP37_01408</name>
</gene>
<dbReference type="GeneID" id="93558446"/>
<comment type="similarity">
    <text evidence="2">Belongs to the EamA transporter family.</text>
</comment>
<dbReference type="Gene3D" id="1.10.3730.20">
    <property type="match status" value="2"/>
</dbReference>
<evidence type="ECO:0000256" key="3">
    <source>
        <dbReference type="ARBA" id="ARBA00022692"/>
    </source>
</evidence>
<keyword evidence="3" id="KW-0812">Transmembrane</keyword>
<evidence type="ECO:0000256" key="5">
    <source>
        <dbReference type="ARBA" id="ARBA00023136"/>
    </source>
</evidence>
<evidence type="ECO:0000256" key="1">
    <source>
        <dbReference type="ARBA" id="ARBA00004141"/>
    </source>
</evidence>
<name>A0A6N3AGX0_9BACT</name>
<accession>A0A6N3AGX0</accession>
<dbReference type="InterPro" id="IPR000620">
    <property type="entry name" value="EamA_dom"/>
</dbReference>
<keyword evidence="4" id="KW-1133">Transmembrane helix</keyword>
<keyword evidence="5" id="KW-0472">Membrane</keyword>
<evidence type="ECO:0000256" key="4">
    <source>
        <dbReference type="ARBA" id="ARBA00022989"/>
    </source>
</evidence>
<proteinExistence type="inferred from homology"/>
<dbReference type="AlphaFoldDB" id="A0A6N3AGX0"/>
<evidence type="ECO:0000313" key="7">
    <source>
        <dbReference type="EMBL" id="VYT89608.1"/>
    </source>
</evidence>
<reference evidence="7" key="1">
    <citation type="submission" date="2019-11" db="EMBL/GenBank/DDBJ databases">
        <authorList>
            <person name="Feng L."/>
        </authorList>
    </citation>
    <scope>NUCLEOTIDE SEQUENCE</scope>
    <source>
        <strain evidence="7">PclaraLFYP37</strain>
    </source>
</reference>
<dbReference type="PANTHER" id="PTHR32322:SF2">
    <property type="entry name" value="EAMA DOMAIN-CONTAINING PROTEIN"/>
    <property type="match status" value="1"/>
</dbReference>
<feature type="domain" description="EamA" evidence="6">
    <location>
        <begin position="7"/>
        <end position="140"/>
    </location>
</feature>
<protein>
    <submittedName>
        <fullName evidence="7">Putative DMT superfamily transporter inner membrane protein</fullName>
    </submittedName>
</protein>
<dbReference type="InterPro" id="IPR037185">
    <property type="entry name" value="EmrE-like"/>
</dbReference>
<dbReference type="GO" id="GO:0016020">
    <property type="term" value="C:membrane"/>
    <property type="evidence" value="ECO:0007669"/>
    <property type="project" value="UniProtKB-SubCell"/>
</dbReference>
<dbReference type="SUPFAM" id="SSF103481">
    <property type="entry name" value="Multidrug resistance efflux transporter EmrE"/>
    <property type="match status" value="2"/>
</dbReference>
<dbReference type="Pfam" id="PF00892">
    <property type="entry name" value="EamA"/>
    <property type="match status" value="2"/>
</dbReference>
<dbReference type="RefSeq" id="WP_008622228.1">
    <property type="nucleotide sequence ID" value="NZ_CABMOJ010000047.1"/>
</dbReference>
<evidence type="ECO:0000256" key="2">
    <source>
        <dbReference type="ARBA" id="ARBA00007362"/>
    </source>
</evidence>
<sequence>MDNKKVKGYAYGVIASVSYGLNPLFALPLYASGIRVDSVLFYRYVFALLFLAVMMKMSGQSFALKRNEILPVAVMGLLFSFSSLFLFQSFNYMDAGIASTILFMYPVLVAVIMAVFFKERLSVVKIASIATAFVGISMLYKGEGGATLSMTGVCLVLMSSLTYALYIVGVNRSSLKEMPGLKLTFYAILFGSLVYIVRLRGGMDLQWLTEGTQWMNALGLALFPSLISMVTIAKAIRNIGATPAAILGALEPLTALFVGVMVFHERLTGGNVVGILLILFAVTLIVVGPRGWLRFKAVWHKRTVG</sequence>
<feature type="domain" description="EamA" evidence="6">
    <location>
        <begin position="151"/>
        <end position="286"/>
    </location>
</feature>
<evidence type="ECO:0000259" key="6">
    <source>
        <dbReference type="Pfam" id="PF00892"/>
    </source>
</evidence>
<dbReference type="InterPro" id="IPR050638">
    <property type="entry name" value="AA-Vitamin_Transporters"/>
</dbReference>